<evidence type="ECO:0000256" key="6">
    <source>
        <dbReference type="ARBA" id="ARBA00022989"/>
    </source>
</evidence>
<sequence length="169" mass="19108">MANLVFAAALIIAVLLLLSTIMFYYIAKASVRSMHLHGQSAESALTMVQEALLIKHEDDDVLDEDLECAVCLNEVCRGENYEMLEKCNHGFHSNCIQAWLQHHSTCPLCRTQVPHTPLLSNVHTYDHYYDILLSYIFSVSGAIFNWLVSPLNLDNILMPSYASQDLFCL</sequence>
<feature type="transmembrane region" description="Helical" evidence="10">
    <location>
        <begin position="128"/>
        <end position="148"/>
    </location>
</feature>
<accession>A0AAD8H7A7</accession>
<keyword evidence="4 9" id="KW-0863">Zinc-finger</keyword>
<keyword evidence="13" id="KW-1185">Reference proteome</keyword>
<evidence type="ECO:0000256" key="7">
    <source>
        <dbReference type="ARBA" id="ARBA00023136"/>
    </source>
</evidence>
<evidence type="ECO:0000256" key="3">
    <source>
        <dbReference type="ARBA" id="ARBA00022723"/>
    </source>
</evidence>
<dbReference type="GO" id="GO:0016740">
    <property type="term" value="F:transferase activity"/>
    <property type="evidence" value="ECO:0007669"/>
    <property type="project" value="UniProtKB-KW"/>
</dbReference>
<dbReference type="PROSITE" id="PS50089">
    <property type="entry name" value="ZF_RING_2"/>
    <property type="match status" value="1"/>
</dbReference>
<dbReference type="CDD" id="cd16454">
    <property type="entry name" value="RING-H2_PA-TM-RING"/>
    <property type="match status" value="1"/>
</dbReference>
<comment type="similarity">
    <text evidence="8">Belongs to the RING-type zinc finger family. ATL subfamily.</text>
</comment>
<dbReference type="SMART" id="SM00184">
    <property type="entry name" value="RING"/>
    <property type="match status" value="1"/>
</dbReference>
<evidence type="ECO:0000256" key="10">
    <source>
        <dbReference type="SAM" id="Phobius"/>
    </source>
</evidence>
<organism evidence="12 13">
    <name type="scientific">Heracleum sosnowskyi</name>
    <dbReference type="NCBI Taxonomy" id="360622"/>
    <lineage>
        <taxon>Eukaryota</taxon>
        <taxon>Viridiplantae</taxon>
        <taxon>Streptophyta</taxon>
        <taxon>Embryophyta</taxon>
        <taxon>Tracheophyta</taxon>
        <taxon>Spermatophyta</taxon>
        <taxon>Magnoliopsida</taxon>
        <taxon>eudicotyledons</taxon>
        <taxon>Gunneridae</taxon>
        <taxon>Pentapetalae</taxon>
        <taxon>asterids</taxon>
        <taxon>campanulids</taxon>
        <taxon>Apiales</taxon>
        <taxon>Apiaceae</taxon>
        <taxon>Apioideae</taxon>
        <taxon>apioid superclade</taxon>
        <taxon>Tordylieae</taxon>
        <taxon>Tordyliinae</taxon>
        <taxon>Heracleum</taxon>
    </lineage>
</organism>
<keyword evidence="7 10" id="KW-0472">Membrane</keyword>
<dbReference type="Gene3D" id="3.30.40.10">
    <property type="entry name" value="Zinc/RING finger domain, C3HC4 (zinc finger)"/>
    <property type="match status" value="1"/>
</dbReference>
<keyword evidence="2 10" id="KW-0812">Transmembrane</keyword>
<proteinExistence type="inferred from homology"/>
<name>A0AAD8H7A7_9APIA</name>
<dbReference type="InterPro" id="IPR013083">
    <property type="entry name" value="Znf_RING/FYVE/PHD"/>
</dbReference>
<evidence type="ECO:0000256" key="2">
    <source>
        <dbReference type="ARBA" id="ARBA00022692"/>
    </source>
</evidence>
<evidence type="ECO:0000259" key="11">
    <source>
        <dbReference type="PROSITE" id="PS50089"/>
    </source>
</evidence>
<reference evidence="12" key="1">
    <citation type="submission" date="2023-02" db="EMBL/GenBank/DDBJ databases">
        <title>Genome of toxic invasive species Heracleum sosnowskyi carries increased number of genes despite the absence of recent whole-genome duplications.</title>
        <authorList>
            <person name="Schelkunov M."/>
            <person name="Shtratnikova V."/>
            <person name="Makarenko M."/>
            <person name="Klepikova A."/>
            <person name="Omelchenko D."/>
            <person name="Novikova G."/>
            <person name="Obukhova E."/>
            <person name="Bogdanov V."/>
            <person name="Penin A."/>
            <person name="Logacheva M."/>
        </authorList>
    </citation>
    <scope>NUCLEOTIDE SEQUENCE</scope>
    <source>
        <strain evidence="12">Hsosn_3</strain>
        <tissue evidence="12">Leaf</tissue>
    </source>
</reference>
<evidence type="ECO:0000256" key="4">
    <source>
        <dbReference type="ARBA" id="ARBA00022771"/>
    </source>
</evidence>
<evidence type="ECO:0000313" key="12">
    <source>
        <dbReference type="EMBL" id="KAK1360897.1"/>
    </source>
</evidence>
<evidence type="ECO:0000256" key="5">
    <source>
        <dbReference type="ARBA" id="ARBA00022833"/>
    </source>
</evidence>
<keyword evidence="3" id="KW-0479">Metal-binding</keyword>
<keyword evidence="6 10" id="KW-1133">Transmembrane helix</keyword>
<reference evidence="12" key="2">
    <citation type="submission" date="2023-05" db="EMBL/GenBank/DDBJ databases">
        <authorList>
            <person name="Schelkunov M.I."/>
        </authorList>
    </citation>
    <scope>NUCLEOTIDE SEQUENCE</scope>
    <source>
        <strain evidence="12">Hsosn_3</strain>
        <tissue evidence="12">Leaf</tissue>
    </source>
</reference>
<dbReference type="Proteomes" id="UP001237642">
    <property type="component" value="Unassembled WGS sequence"/>
</dbReference>
<dbReference type="EMBL" id="JAUIZM010000010">
    <property type="protein sequence ID" value="KAK1360897.1"/>
    <property type="molecule type" value="Genomic_DNA"/>
</dbReference>
<keyword evidence="12" id="KW-0808">Transferase</keyword>
<dbReference type="SUPFAM" id="SSF57850">
    <property type="entry name" value="RING/U-box"/>
    <property type="match status" value="1"/>
</dbReference>
<dbReference type="InterPro" id="IPR001841">
    <property type="entry name" value="Znf_RING"/>
</dbReference>
<comment type="subcellular location">
    <subcellularLocation>
        <location evidence="1">Membrane</location>
    </subcellularLocation>
</comment>
<gene>
    <name evidence="12" type="ORF">POM88_045371</name>
</gene>
<evidence type="ECO:0000256" key="8">
    <source>
        <dbReference type="ARBA" id="ARBA00024209"/>
    </source>
</evidence>
<comment type="caution">
    <text evidence="12">The sequence shown here is derived from an EMBL/GenBank/DDBJ whole genome shotgun (WGS) entry which is preliminary data.</text>
</comment>
<feature type="domain" description="RING-type" evidence="11">
    <location>
        <begin position="68"/>
        <end position="110"/>
    </location>
</feature>
<keyword evidence="5" id="KW-0862">Zinc</keyword>
<evidence type="ECO:0000256" key="1">
    <source>
        <dbReference type="ARBA" id="ARBA00004370"/>
    </source>
</evidence>
<feature type="transmembrane region" description="Helical" evidence="10">
    <location>
        <begin position="6"/>
        <end position="27"/>
    </location>
</feature>
<dbReference type="AlphaFoldDB" id="A0AAD8H7A7"/>
<dbReference type="PANTHER" id="PTHR46539:SF1">
    <property type="entry name" value="E3 UBIQUITIN-PROTEIN LIGASE ATL42"/>
    <property type="match status" value="1"/>
</dbReference>
<dbReference type="Pfam" id="PF13639">
    <property type="entry name" value="zf-RING_2"/>
    <property type="match status" value="1"/>
</dbReference>
<dbReference type="GO" id="GO:0016020">
    <property type="term" value="C:membrane"/>
    <property type="evidence" value="ECO:0007669"/>
    <property type="project" value="UniProtKB-SubCell"/>
</dbReference>
<evidence type="ECO:0000256" key="9">
    <source>
        <dbReference type="PROSITE-ProRule" id="PRU00175"/>
    </source>
</evidence>
<protein>
    <submittedName>
        <fullName evidence="12">RING-type E3 ubiquitin transferase</fullName>
    </submittedName>
</protein>
<dbReference type="PANTHER" id="PTHR46539">
    <property type="entry name" value="E3 UBIQUITIN-PROTEIN LIGASE ATL42"/>
    <property type="match status" value="1"/>
</dbReference>
<dbReference type="GO" id="GO:0008270">
    <property type="term" value="F:zinc ion binding"/>
    <property type="evidence" value="ECO:0007669"/>
    <property type="project" value="UniProtKB-KW"/>
</dbReference>
<evidence type="ECO:0000313" key="13">
    <source>
        <dbReference type="Proteomes" id="UP001237642"/>
    </source>
</evidence>